<dbReference type="Gene3D" id="3.40.50.2000">
    <property type="entry name" value="Glycogen Phosphorylase B"/>
    <property type="match status" value="2"/>
</dbReference>
<keyword evidence="1" id="KW-0328">Glycosyltransferase</keyword>
<evidence type="ECO:0000259" key="3">
    <source>
        <dbReference type="Pfam" id="PF00534"/>
    </source>
</evidence>
<protein>
    <recommendedName>
        <fullName evidence="7">Glycosyltransferase family 1 protein</fullName>
    </recommendedName>
</protein>
<name>A0ABQ4UB37_9HYPH</name>
<dbReference type="InterPro" id="IPR015393">
    <property type="entry name" value="DUF1972"/>
</dbReference>
<dbReference type="Pfam" id="PF09314">
    <property type="entry name" value="DUF1972"/>
    <property type="match status" value="1"/>
</dbReference>
<feature type="domain" description="Glycosyl transferase family 1" evidence="3">
    <location>
        <begin position="229"/>
        <end position="375"/>
    </location>
</feature>
<dbReference type="SUPFAM" id="SSF53756">
    <property type="entry name" value="UDP-Glycosyltransferase/glycogen phosphorylase"/>
    <property type="match status" value="1"/>
</dbReference>
<dbReference type="Pfam" id="PF00534">
    <property type="entry name" value="Glycos_transf_1"/>
    <property type="match status" value="1"/>
</dbReference>
<evidence type="ECO:0000256" key="2">
    <source>
        <dbReference type="ARBA" id="ARBA00022679"/>
    </source>
</evidence>
<dbReference type="PANTHER" id="PTHR12526">
    <property type="entry name" value="GLYCOSYLTRANSFERASE"/>
    <property type="match status" value="1"/>
</dbReference>
<reference evidence="5" key="1">
    <citation type="journal article" date="2021" name="Front. Microbiol.">
        <title>Comprehensive Comparative Genomics and Phenotyping of Methylobacterium Species.</title>
        <authorList>
            <person name="Alessa O."/>
            <person name="Ogura Y."/>
            <person name="Fujitani Y."/>
            <person name="Takami H."/>
            <person name="Hayashi T."/>
            <person name="Sahin N."/>
            <person name="Tani A."/>
        </authorList>
    </citation>
    <scope>NUCLEOTIDE SEQUENCE</scope>
    <source>
        <strain evidence="5">NBRC 15686</strain>
    </source>
</reference>
<comment type="caution">
    <text evidence="5">The sequence shown here is derived from an EMBL/GenBank/DDBJ whole genome shotgun (WGS) entry which is preliminary data.</text>
</comment>
<keyword evidence="2" id="KW-0808">Transferase</keyword>
<keyword evidence="6" id="KW-1185">Reference proteome</keyword>
<dbReference type="InterPro" id="IPR001296">
    <property type="entry name" value="Glyco_trans_1"/>
</dbReference>
<reference evidence="5" key="2">
    <citation type="submission" date="2021-08" db="EMBL/GenBank/DDBJ databases">
        <authorList>
            <person name="Tani A."/>
            <person name="Ola A."/>
            <person name="Ogura Y."/>
            <person name="Katsura K."/>
            <person name="Hayashi T."/>
        </authorList>
    </citation>
    <scope>NUCLEOTIDE SEQUENCE</scope>
    <source>
        <strain evidence="5">NBRC 15686</strain>
    </source>
</reference>
<evidence type="ECO:0000259" key="4">
    <source>
        <dbReference type="Pfam" id="PF09314"/>
    </source>
</evidence>
<accession>A0ABQ4UB37</accession>
<sequence>MRRTIDDSDVLAQNNGDLQSHTEVIQANDGLDPPCLLILGCRGIPAAHGGFETFAERLALFLVSRGWKVGVYCQREVPKIDHRVSVETWRGIELIQVEVASKGPQATLEFDAYSVLDAARREGVCLVLGYNGAIFLPYLRLRGRRVVTNMDGIEWKRPKWSWPVQAWFWINEWIAAWTSHRLIADHPQIANHLATRRPRRAIATIAYGGDPVPFADPAPLANMGLTPDGYLVSIARIEPDNNILTMVEAFSRRRRECKFVVLGSFILGNRYHEAVLAAASEEVIFPGAIYDPTTVRSLRYYARAYLHGHTVGGTNPSLVEALWAGSVVVAHDNLFNRHTAGEDQIYFSDNFSCESAIELILSDDDRVTRARRAARVRAEQNFSWDIVLHAYEQECLTLIGKRQF</sequence>
<evidence type="ECO:0008006" key="7">
    <source>
        <dbReference type="Google" id="ProtNLM"/>
    </source>
</evidence>
<evidence type="ECO:0000256" key="1">
    <source>
        <dbReference type="ARBA" id="ARBA00022676"/>
    </source>
</evidence>
<evidence type="ECO:0000313" key="6">
    <source>
        <dbReference type="Proteomes" id="UP001055039"/>
    </source>
</evidence>
<dbReference type="Proteomes" id="UP001055039">
    <property type="component" value="Unassembled WGS sequence"/>
</dbReference>
<dbReference type="PANTHER" id="PTHR12526:SF510">
    <property type="entry name" value="D-INOSITOL 3-PHOSPHATE GLYCOSYLTRANSFERASE"/>
    <property type="match status" value="1"/>
</dbReference>
<proteinExistence type="predicted"/>
<evidence type="ECO:0000313" key="5">
    <source>
        <dbReference type="EMBL" id="GJE64526.1"/>
    </source>
</evidence>
<dbReference type="EMBL" id="BPRC01000004">
    <property type="protein sequence ID" value="GJE64526.1"/>
    <property type="molecule type" value="Genomic_DNA"/>
</dbReference>
<feature type="domain" description="DUF1972" evidence="4">
    <location>
        <begin position="37"/>
        <end position="210"/>
    </location>
</feature>
<organism evidence="5 6">
    <name type="scientific">Methylorubrum aminovorans</name>
    <dbReference type="NCBI Taxonomy" id="269069"/>
    <lineage>
        <taxon>Bacteria</taxon>
        <taxon>Pseudomonadati</taxon>
        <taxon>Pseudomonadota</taxon>
        <taxon>Alphaproteobacteria</taxon>
        <taxon>Hyphomicrobiales</taxon>
        <taxon>Methylobacteriaceae</taxon>
        <taxon>Methylorubrum</taxon>
    </lineage>
</organism>
<gene>
    <name evidence="5" type="ORF">LNAOJCKE_1732</name>
</gene>
<dbReference type="RefSeq" id="WP_238223947.1">
    <property type="nucleotide sequence ID" value="NZ_BAAADH010000005.1"/>
</dbReference>